<reference evidence="3 4" key="1">
    <citation type="journal article" date="2021" name="Nat. Commun.">
        <title>Genetic determinants of endophytism in the Arabidopsis root mycobiome.</title>
        <authorList>
            <person name="Mesny F."/>
            <person name="Miyauchi S."/>
            <person name="Thiergart T."/>
            <person name="Pickel B."/>
            <person name="Atanasova L."/>
            <person name="Karlsson M."/>
            <person name="Huettel B."/>
            <person name="Barry K.W."/>
            <person name="Haridas S."/>
            <person name="Chen C."/>
            <person name="Bauer D."/>
            <person name="Andreopoulos W."/>
            <person name="Pangilinan J."/>
            <person name="LaButti K."/>
            <person name="Riley R."/>
            <person name="Lipzen A."/>
            <person name="Clum A."/>
            <person name="Drula E."/>
            <person name="Henrissat B."/>
            <person name="Kohler A."/>
            <person name="Grigoriev I.V."/>
            <person name="Martin F.M."/>
            <person name="Hacquard S."/>
        </authorList>
    </citation>
    <scope>NUCLEOTIDE SEQUENCE [LARGE SCALE GENOMIC DNA]</scope>
    <source>
        <strain evidence="3 4">MPI-CAGE-CH-0241</strain>
    </source>
</reference>
<evidence type="ECO:0000313" key="3">
    <source>
        <dbReference type="EMBL" id="KAH6869635.1"/>
    </source>
</evidence>
<dbReference type="Proteomes" id="UP000777438">
    <property type="component" value="Unassembled WGS sequence"/>
</dbReference>
<evidence type="ECO:0000256" key="2">
    <source>
        <dbReference type="SAM" id="SignalP"/>
    </source>
</evidence>
<dbReference type="AlphaFoldDB" id="A0A9P8VS77"/>
<sequence length="110" mass="12132">MCIARLRCSLLALVDAQEDAEARGQYPSPGLVSRNEKQKPARNRKHNAAGTTTRRASAKCWLKMKPTTSWVKASQSHAPAIDLWQNVGQSKSSPQSEHFKYGGRLDVGLV</sequence>
<gene>
    <name evidence="3" type="ORF">B0T10DRAFT_467128</name>
</gene>
<evidence type="ECO:0008006" key="5">
    <source>
        <dbReference type="Google" id="ProtNLM"/>
    </source>
</evidence>
<accession>A0A9P8VS77</accession>
<name>A0A9P8VS77_9HYPO</name>
<dbReference type="EMBL" id="JAGPYM010000068">
    <property type="protein sequence ID" value="KAH6869635.1"/>
    <property type="molecule type" value="Genomic_DNA"/>
</dbReference>
<keyword evidence="2" id="KW-0732">Signal</keyword>
<protein>
    <recommendedName>
        <fullName evidence="5">Secreted protein</fullName>
    </recommendedName>
</protein>
<keyword evidence="4" id="KW-1185">Reference proteome</keyword>
<feature type="signal peptide" evidence="2">
    <location>
        <begin position="1"/>
        <end position="16"/>
    </location>
</feature>
<comment type="caution">
    <text evidence="3">The sequence shown here is derived from an EMBL/GenBank/DDBJ whole genome shotgun (WGS) entry which is preliminary data.</text>
</comment>
<evidence type="ECO:0000256" key="1">
    <source>
        <dbReference type="SAM" id="MobiDB-lite"/>
    </source>
</evidence>
<proteinExistence type="predicted"/>
<feature type="chain" id="PRO_5040355424" description="Secreted protein" evidence="2">
    <location>
        <begin position="17"/>
        <end position="110"/>
    </location>
</feature>
<feature type="region of interest" description="Disordered" evidence="1">
    <location>
        <begin position="20"/>
        <end position="57"/>
    </location>
</feature>
<evidence type="ECO:0000313" key="4">
    <source>
        <dbReference type="Proteomes" id="UP000777438"/>
    </source>
</evidence>
<organism evidence="3 4">
    <name type="scientific">Thelonectria olida</name>
    <dbReference type="NCBI Taxonomy" id="1576542"/>
    <lineage>
        <taxon>Eukaryota</taxon>
        <taxon>Fungi</taxon>
        <taxon>Dikarya</taxon>
        <taxon>Ascomycota</taxon>
        <taxon>Pezizomycotina</taxon>
        <taxon>Sordariomycetes</taxon>
        <taxon>Hypocreomycetidae</taxon>
        <taxon>Hypocreales</taxon>
        <taxon>Nectriaceae</taxon>
        <taxon>Thelonectria</taxon>
    </lineage>
</organism>